<dbReference type="Gene3D" id="1.20.1070.10">
    <property type="entry name" value="Rhodopsin 7-helix transmembrane proteins"/>
    <property type="match status" value="1"/>
</dbReference>
<dbReference type="InterPro" id="IPR017452">
    <property type="entry name" value="GPCR_Rhodpsn_7TM"/>
</dbReference>
<dbReference type="EMBL" id="BTSX01000103">
    <property type="protein sequence ID" value="GMT08488.1"/>
    <property type="molecule type" value="Genomic_DNA"/>
</dbReference>
<keyword evidence="5" id="KW-0297">G-protein coupled receptor</keyword>
<evidence type="ECO:0000256" key="5">
    <source>
        <dbReference type="ARBA" id="ARBA00023040"/>
    </source>
</evidence>
<keyword evidence="4 10" id="KW-1133">Transmembrane helix</keyword>
<evidence type="ECO:0000256" key="1">
    <source>
        <dbReference type="ARBA" id="ARBA00004651"/>
    </source>
</evidence>
<evidence type="ECO:0000256" key="4">
    <source>
        <dbReference type="ARBA" id="ARBA00022989"/>
    </source>
</evidence>
<keyword evidence="3 10" id="KW-0812">Transmembrane</keyword>
<evidence type="ECO:0000256" key="8">
    <source>
        <dbReference type="ARBA" id="ARBA00023180"/>
    </source>
</evidence>
<sequence>VIVLMISQDIENSNVFLLVRFLIASLAVGGNAIIILTIFRSSRLCTRAYNILIAQLAVADLIVGLGLLIRAIATIILKLNPPENYTELYCVSVAAITVFGCQLSQLTVLLIAID</sequence>
<dbReference type="PANTHER" id="PTHR24246:SF27">
    <property type="entry name" value="ADENOSINE RECEPTOR, ISOFORM A"/>
    <property type="match status" value="1"/>
</dbReference>
<feature type="non-terminal residue" evidence="12">
    <location>
        <position position="1"/>
    </location>
</feature>
<keyword evidence="6 10" id="KW-0472">Membrane</keyword>
<feature type="transmembrane region" description="Helical" evidence="10">
    <location>
        <begin position="15"/>
        <end position="39"/>
    </location>
</feature>
<evidence type="ECO:0000256" key="7">
    <source>
        <dbReference type="ARBA" id="ARBA00023170"/>
    </source>
</evidence>
<keyword evidence="2" id="KW-1003">Cell membrane</keyword>
<dbReference type="PRINTS" id="PR00237">
    <property type="entry name" value="GPCRRHODOPSN"/>
</dbReference>
<accession>A0AAV5UQG0</accession>
<keyword evidence="13" id="KW-1185">Reference proteome</keyword>
<evidence type="ECO:0000256" key="3">
    <source>
        <dbReference type="ARBA" id="ARBA00022692"/>
    </source>
</evidence>
<keyword evidence="9" id="KW-0807">Transducer</keyword>
<evidence type="ECO:0000313" key="12">
    <source>
        <dbReference type="EMBL" id="GMT08488.1"/>
    </source>
</evidence>
<dbReference type="Proteomes" id="UP001432027">
    <property type="component" value="Unassembled WGS sequence"/>
</dbReference>
<evidence type="ECO:0000256" key="6">
    <source>
        <dbReference type="ARBA" id="ARBA00023136"/>
    </source>
</evidence>
<evidence type="ECO:0000256" key="2">
    <source>
        <dbReference type="ARBA" id="ARBA00022475"/>
    </source>
</evidence>
<name>A0AAV5UQG0_9BILA</name>
<dbReference type="PROSITE" id="PS50262">
    <property type="entry name" value="G_PROTEIN_RECEP_F1_2"/>
    <property type="match status" value="1"/>
</dbReference>
<feature type="non-terminal residue" evidence="12">
    <location>
        <position position="114"/>
    </location>
</feature>
<protein>
    <recommendedName>
        <fullName evidence="11">G-protein coupled receptors family 1 profile domain-containing protein</fullName>
    </recommendedName>
</protein>
<reference evidence="12" key="1">
    <citation type="submission" date="2023-10" db="EMBL/GenBank/DDBJ databases">
        <title>Genome assembly of Pristionchus species.</title>
        <authorList>
            <person name="Yoshida K."/>
            <person name="Sommer R.J."/>
        </authorList>
    </citation>
    <scope>NUCLEOTIDE SEQUENCE</scope>
    <source>
        <strain evidence="12">RS0144</strain>
    </source>
</reference>
<keyword evidence="7" id="KW-0675">Receptor</keyword>
<feature type="transmembrane region" description="Helical" evidence="10">
    <location>
        <begin position="89"/>
        <end position="113"/>
    </location>
</feature>
<feature type="transmembrane region" description="Helical" evidence="10">
    <location>
        <begin position="51"/>
        <end position="77"/>
    </location>
</feature>
<dbReference type="CDD" id="cd00637">
    <property type="entry name" value="7tm_classA_rhodopsin-like"/>
    <property type="match status" value="1"/>
</dbReference>
<proteinExistence type="predicted"/>
<feature type="domain" description="G-protein coupled receptors family 1 profile" evidence="11">
    <location>
        <begin position="30"/>
        <end position="114"/>
    </location>
</feature>
<evidence type="ECO:0000256" key="9">
    <source>
        <dbReference type="ARBA" id="ARBA00023224"/>
    </source>
</evidence>
<dbReference type="InterPro" id="IPR000276">
    <property type="entry name" value="GPCR_Rhodpsn"/>
</dbReference>
<gene>
    <name evidence="12" type="ORF">PENTCL1PPCAC_30661</name>
</gene>
<comment type="subcellular location">
    <subcellularLocation>
        <location evidence="1">Cell membrane</location>
        <topology evidence="1">Multi-pass membrane protein</topology>
    </subcellularLocation>
</comment>
<organism evidence="12 13">
    <name type="scientific">Pristionchus entomophagus</name>
    <dbReference type="NCBI Taxonomy" id="358040"/>
    <lineage>
        <taxon>Eukaryota</taxon>
        <taxon>Metazoa</taxon>
        <taxon>Ecdysozoa</taxon>
        <taxon>Nematoda</taxon>
        <taxon>Chromadorea</taxon>
        <taxon>Rhabditida</taxon>
        <taxon>Rhabditina</taxon>
        <taxon>Diplogasteromorpha</taxon>
        <taxon>Diplogasteroidea</taxon>
        <taxon>Neodiplogasteridae</taxon>
        <taxon>Pristionchus</taxon>
    </lineage>
</organism>
<evidence type="ECO:0000313" key="13">
    <source>
        <dbReference type="Proteomes" id="UP001432027"/>
    </source>
</evidence>
<dbReference type="SUPFAM" id="SSF81321">
    <property type="entry name" value="Family A G protein-coupled receptor-like"/>
    <property type="match status" value="1"/>
</dbReference>
<keyword evidence="8" id="KW-0325">Glycoprotein</keyword>
<dbReference type="GO" id="GO:0004930">
    <property type="term" value="F:G protein-coupled receptor activity"/>
    <property type="evidence" value="ECO:0007669"/>
    <property type="project" value="UniProtKB-KW"/>
</dbReference>
<evidence type="ECO:0000256" key="10">
    <source>
        <dbReference type="SAM" id="Phobius"/>
    </source>
</evidence>
<comment type="caution">
    <text evidence="12">The sequence shown here is derived from an EMBL/GenBank/DDBJ whole genome shotgun (WGS) entry which is preliminary data.</text>
</comment>
<dbReference type="AlphaFoldDB" id="A0AAV5UQG0"/>
<dbReference type="GO" id="GO:0005886">
    <property type="term" value="C:plasma membrane"/>
    <property type="evidence" value="ECO:0007669"/>
    <property type="project" value="UniProtKB-SubCell"/>
</dbReference>
<evidence type="ECO:0000259" key="11">
    <source>
        <dbReference type="PROSITE" id="PS50262"/>
    </source>
</evidence>
<dbReference type="Pfam" id="PF00001">
    <property type="entry name" value="7tm_1"/>
    <property type="match status" value="1"/>
</dbReference>
<dbReference type="PANTHER" id="PTHR24246">
    <property type="entry name" value="OLFACTORY RECEPTOR AND ADENOSINE RECEPTOR"/>
    <property type="match status" value="1"/>
</dbReference>